<comment type="caution">
    <text evidence="1">The sequence shown here is derived from an EMBL/GenBank/DDBJ whole genome shotgun (WGS) entry which is preliminary data.</text>
</comment>
<keyword evidence="2" id="KW-1185">Reference proteome</keyword>
<evidence type="ECO:0000313" key="1">
    <source>
        <dbReference type="EMBL" id="GCB76232.1"/>
    </source>
</evidence>
<dbReference type="EMBL" id="BFAA01013916">
    <property type="protein sequence ID" value="GCB76232.1"/>
    <property type="molecule type" value="Genomic_DNA"/>
</dbReference>
<name>A0A401PT03_SCYTO</name>
<organism evidence="1 2">
    <name type="scientific">Scyliorhinus torazame</name>
    <name type="common">Cloudy catshark</name>
    <name type="synonym">Catulus torazame</name>
    <dbReference type="NCBI Taxonomy" id="75743"/>
    <lineage>
        <taxon>Eukaryota</taxon>
        <taxon>Metazoa</taxon>
        <taxon>Chordata</taxon>
        <taxon>Craniata</taxon>
        <taxon>Vertebrata</taxon>
        <taxon>Chondrichthyes</taxon>
        <taxon>Elasmobranchii</taxon>
        <taxon>Galeomorphii</taxon>
        <taxon>Galeoidea</taxon>
        <taxon>Carcharhiniformes</taxon>
        <taxon>Scyliorhinidae</taxon>
        <taxon>Scyliorhinus</taxon>
    </lineage>
</organism>
<reference evidence="1 2" key="1">
    <citation type="journal article" date="2018" name="Nat. Ecol. Evol.">
        <title>Shark genomes provide insights into elasmobranch evolution and the origin of vertebrates.</title>
        <authorList>
            <person name="Hara Y"/>
            <person name="Yamaguchi K"/>
            <person name="Onimaru K"/>
            <person name="Kadota M"/>
            <person name="Koyanagi M"/>
            <person name="Keeley SD"/>
            <person name="Tatsumi K"/>
            <person name="Tanaka K"/>
            <person name="Motone F"/>
            <person name="Kageyama Y"/>
            <person name="Nozu R"/>
            <person name="Adachi N"/>
            <person name="Nishimura O"/>
            <person name="Nakagawa R"/>
            <person name="Tanegashima C"/>
            <person name="Kiyatake I"/>
            <person name="Matsumoto R"/>
            <person name="Murakumo K"/>
            <person name="Nishida K"/>
            <person name="Terakita A"/>
            <person name="Kuratani S"/>
            <person name="Sato K"/>
            <person name="Hyodo S Kuraku.S."/>
        </authorList>
    </citation>
    <scope>NUCLEOTIDE SEQUENCE [LARGE SCALE GENOMIC DNA]</scope>
</reference>
<dbReference type="Proteomes" id="UP000288216">
    <property type="component" value="Unassembled WGS sequence"/>
</dbReference>
<dbReference type="AlphaFoldDB" id="A0A401PT03"/>
<evidence type="ECO:0000313" key="2">
    <source>
        <dbReference type="Proteomes" id="UP000288216"/>
    </source>
</evidence>
<protein>
    <submittedName>
        <fullName evidence="1">Uncharacterized protein</fullName>
    </submittedName>
</protein>
<gene>
    <name evidence="1" type="ORF">scyTo_0019112</name>
</gene>
<accession>A0A401PT03</accession>
<sequence length="85" mass="9888">MISKRYKNNIKIAFIQAQTALPACYEEEDQAENLEKKSHERPRLSERGRYKEVCCGVTNKYEAFLQEVTDQNLSEEKMTEGIEKG</sequence>
<proteinExistence type="predicted"/>